<dbReference type="KEGG" id="dez:DKM44_09620"/>
<dbReference type="RefSeq" id="WP_109827180.1">
    <property type="nucleotide sequence ID" value="NZ_CP029494.1"/>
</dbReference>
<dbReference type="OrthoDB" id="70956at2"/>
<sequence length="148" mass="16369">MTEPAALPAAPSPAAPADPGAFKRHFARCLAEHGRFSHAAHLHLAWLLLEEGPALAALAQFDAGLRALADASGQPEKYNATLTTAYFFLLLERRQAGQSWETFAEQHADLLDWEQRQNFLGAFYDEDTLRSEAARRHFLMPRCPDAGP</sequence>
<evidence type="ECO:0000313" key="1">
    <source>
        <dbReference type="EMBL" id="AWN23452.1"/>
    </source>
</evidence>
<name>A0A2Z3JEI4_9DEIO</name>
<keyword evidence="2" id="KW-1185">Reference proteome</keyword>
<dbReference type="Proteomes" id="UP000245368">
    <property type="component" value="Chromosome"/>
</dbReference>
<dbReference type="AlphaFoldDB" id="A0A2Z3JEI4"/>
<reference evidence="1 2" key="1">
    <citation type="submission" date="2018-05" db="EMBL/GenBank/DDBJ databases">
        <title>Complete Genome Sequence of Deinococcus sp. strain 17bor-2.</title>
        <authorList>
            <person name="Srinivasan S."/>
        </authorList>
    </citation>
    <scope>NUCLEOTIDE SEQUENCE [LARGE SCALE GENOMIC DNA]</scope>
    <source>
        <strain evidence="1 2">17bor-2</strain>
    </source>
</reference>
<proteinExistence type="predicted"/>
<gene>
    <name evidence="1" type="ORF">DKM44_09620</name>
</gene>
<organism evidence="1 2">
    <name type="scientific">Deinococcus irradiatisoli</name>
    <dbReference type="NCBI Taxonomy" id="2202254"/>
    <lineage>
        <taxon>Bacteria</taxon>
        <taxon>Thermotogati</taxon>
        <taxon>Deinococcota</taxon>
        <taxon>Deinococci</taxon>
        <taxon>Deinococcales</taxon>
        <taxon>Deinococcaceae</taxon>
        <taxon>Deinococcus</taxon>
    </lineage>
</organism>
<evidence type="ECO:0000313" key="2">
    <source>
        <dbReference type="Proteomes" id="UP000245368"/>
    </source>
</evidence>
<dbReference type="EMBL" id="CP029494">
    <property type="protein sequence ID" value="AWN23452.1"/>
    <property type="molecule type" value="Genomic_DNA"/>
</dbReference>
<protein>
    <submittedName>
        <fullName evidence="1">Uncharacterized protein</fullName>
    </submittedName>
</protein>
<accession>A0A2Z3JEI4</accession>